<keyword evidence="1" id="KW-1133">Transmembrane helix</keyword>
<feature type="transmembrane region" description="Helical" evidence="1">
    <location>
        <begin position="25"/>
        <end position="48"/>
    </location>
</feature>
<proteinExistence type="predicted"/>
<organism evidence="2">
    <name type="scientific">uncultured Thermomicrobiales bacterium</name>
    <dbReference type="NCBI Taxonomy" id="1645740"/>
    <lineage>
        <taxon>Bacteria</taxon>
        <taxon>Pseudomonadati</taxon>
        <taxon>Thermomicrobiota</taxon>
        <taxon>Thermomicrobia</taxon>
        <taxon>Thermomicrobiales</taxon>
        <taxon>environmental samples</taxon>
    </lineage>
</organism>
<accession>A0A6J4TB05</accession>
<name>A0A6J4TB05_9BACT</name>
<evidence type="ECO:0000313" key="2">
    <source>
        <dbReference type="EMBL" id="CAA9517816.1"/>
    </source>
</evidence>
<protein>
    <submittedName>
        <fullName evidence="2">Uncharacterized protein</fullName>
    </submittedName>
</protein>
<dbReference type="AlphaFoldDB" id="A0A6J4TB05"/>
<gene>
    <name evidence="2" type="ORF">AVDCRST_MAG73-8</name>
</gene>
<keyword evidence="1" id="KW-0472">Membrane</keyword>
<sequence>MTPGPAASGHAGVSARGATGRPVRIVVGLAILLGVCVVHRYALFFFGVDLGA</sequence>
<evidence type="ECO:0000256" key="1">
    <source>
        <dbReference type="SAM" id="Phobius"/>
    </source>
</evidence>
<dbReference type="EMBL" id="CADCWE010000001">
    <property type="protein sequence ID" value="CAA9517816.1"/>
    <property type="molecule type" value="Genomic_DNA"/>
</dbReference>
<reference evidence="2" key="1">
    <citation type="submission" date="2020-02" db="EMBL/GenBank/DDBJ databases">
        <authorList>
            <person name="Meier V. D."/>
        </authorList>
    </citation>
    <scope>NUCLEOTIDE SEQUENCE</scope>
    <source>
        <strain evidence="2">AVDCRST_MAG73</strain>
    </source>
</reference>
<keyword evidence="1" id="KW-0812">Transmembrane</keyword>